<dbReference type="RefSeq" id="WP_074359626.1">
    <property type="nucleotide sequence ID" value="NZ_CP104550.1"/>
</dbReference>
<proteinExistence type="predicted"/>
<dbReference type="KEGG" id="mwo:MWSIV6_1790"/>
<dbReference type="InterPro" id="IPR018747">
    <property type="entry name" value="DUF2299"/>
</dbReference>
<protein>
    <submittedName>
        <fullName evidence="2">DUF2299 domain-containing protein</fullName>
    </submittedName>
</protein>
<reference evidence="1 3" key="2">
    <citation type="submission" date="2023-12" db="EMBL/GenBank/DDBJ databases">
        <title>Phenotypic and Genomic Characterization of Methanothermobacter wolfeii Strain BSEL, a CO2-Capturing Archaeon with Minimal Nutrient Requirements.</title>
        <authorList>
            <person name="Ale Enriquez F."/>
            <person name="Ahring B.K."/>
        </authorList>
    </citation>
    <scope>NUCLEOTIDE SEQUENCE [LARGE SCALE GENOMIC DNA]</scope>
    <source>
        <strain evidence="1 3">BSEL-1</strain>
    </source>
</reference>
<keyword evidence="3" id="KW-1185">Reference proteome</keyword>
<dbReference type="EMBL" id="JAXUHJ010000003">
    <property type="protein sequence ID" value="MEJ8541946.1"/>
    <property type="molecule type" value="Genomic_DNA"/>
</dbReference>
<dbReference type="Proteomes" id="UP001065373">
    <property type="component" value="Chromosome"/>
</dbReference>
<dbReference type="Gene3D" id="3.30.1460.10">
    <property type="match status" value="1"/>
</dbReference>
<dbReference type="Pfam" id="PF10061">
    <property type="entry name" value="DUF2299"/>
    <property type="match status" value="1"/>
</dbReference>
<sequence length="155" mass="18354">MSQKMIRKWLEEEGIFRMEVPDENANFHYVVNYPEDHVIDVLQPAGKRDMVLIACATSVSPEHQAGIRDMSMVKRTEFLWDIRFAINRFGVDFQLDHPENVLNGYLVTDEIFFDGLTKDRLISTIKKVFRAKLHVMWMIQERFGDEKREHDSMYV</sequence>
<dbReference type="Proteomes" id="UP001369247">
    <property type="component" value="Unassembled WGS sequence"/>
</dbReference>
<dbReference type="AlphaFoldDB" id="A0A9E7RT36"/>
<organism evidence="2">
    <name type="scientific">Methanothermobacter wolfeii</name>
    <name type="common">Methanobacterium wolfei</name>
    <dbReference type="NCBI Taxonomy" id="145261"/>
    <lineage>
        <taxon>Archaea</taxon>
        <taxon>Methanobacteriati</taxon>
        <taxon>Methanobacteriota</taxon>
        <taxon>Methanomada group</taxon>
        <taxon>Methanobacteria</taxon>
        <taxon>Methanobacteriales</taxon>
        <taxon>Methanobacteriaceae</taxon>
        <taxon>Methanothermobacter</taxon>
    </lineage>
</organism>
<evidence type="ECO:0000313" key="2">
    <source>
        <dbReference type="EMBL" id="UXH31698.1"/>
    </source>
</evidence>
<evidence type="ECO:0000313" key="1">
    <source>
        <dbReference type="EMBL" id="MEJ8541946.1"/>
    </source>
</evidence>
<name>A0A9E7RT36_METWO</name>
<dbReference type="EMBL" id="CP104550">
    <property type="protein sequence ID" value="UXH31698.1"/>
    <property type="molecule type" value="Genomic_DNA"/>
</dbReference>
<dbReference type="CDD" id="cd17510">
    <property type="entry name" value="T3SC_YbjN-like_2"/>
    <property type="match status" value="1"/>
</dbReference>
<gene>
    <name evidence="2" type="ORF">N5910_09245</name>
    <name evidence="1" type="ORF">U2150_00320</name>
</gene>
<dbReference type="SMR" id="A0A9E7RT36"/>
<reference evidence="2" key="1">
    <citation type="submission" date="2022-09" db="EMBL/GenBank/DDBJ databases">
        <title>Characterization of three MwoI isoschizomers from sequenced genome and metagenomes.</title>
        <authorList>
            <person name="Fomenkov A."/>
            <person name="Xu S.Y."/>
            <person name="Roberts R.J."/>
        </authorList>
    </citation>
    <scope>NUCLEOTIDE SEQUENCE</scope>
    <source>
        <strain evidence="2">DSM 2970</strain>
    </source>
</reference>
<dbReference type="GeneID" id="58979449"/>
<accession>A0A9E7RT36</accession>
<evidence type="ECO:0000313" key="3">
    <source>
        <dbReference type="Proteomes" id="UP001369247"/>
    </source>
</evidence>
<dbReference type="GeneID" id="75107435"/>